<dbReference type="AlphaFoldDB" id="A0A4C1VQK4"/>
<feature type="region of interest" description="Disordered" evidence="1">
    <location>
        <begin position="142"/>
        <end position="181"/>
    </location>
</feature>
<gene>
    <name evidence="2" type="ORF">EVAR_26011_1</name>
</gene>
<sequence length="337" mass="37454">MPNFKILGRLEVPFSFIPPRVPEKKGLDRRTDGRTDGQQSDPIRVPFFPFERVRRKLLPLRKSQPSQARAARWRSKCLYKEPGLSSRPAACADTADAAVALDALVTCAKPGERAWRPYEWKRSAPLPHSFVNEALRGAAARAERRARSVAPASDVSTLGSAGGRKPDSRCSRGPSGKRHLDYTTRSALDTASSEPIVVIMRVAPFPVRGCPATSFNKNVIHQRSGRGPTRRILSRHARCPLCRRCPAEINSSRNAHRARPHFRRASNPLPLRLLLETSMPSHSVGSNAPTACFTLTSRAGYKSDFTCESAAPPETGVDCGDRCREIMNRKSRKWNRR</sequence>
<reference evidence="2 3" key="1">
    <citation type="journal article" date="2019" name="Commun. Biol.">
        <title>The bagworm genome reveals a unique fibroin gene that provides high tensile strength.</title>
        <authorList>
            <person name="Kono N."/>
            <person name="Nakamura H."/>
            <person name="Ohtoshi R."/>
            <person name="Tomita M."/>
            <person name="Numata K."/>
            <person name="Arakawa K."/>
        </authorList>
    </citation>
    <scope>NUCLEOTIDE SEQUENCE [LARGE SCALE GENOMIC DNA]</scope>
</reference>
<comment type="caution">
    <text evidence="2">The sequence shown here is derived from an EMBL/GenBank/DDBJ whole genome shotgun (WGS) entry which is preliminary data.</text>
</comment>
<evidence type="ECO:0000256" key="1">
    <source>
        <dbReference type="SAM" id="MobiDB-lite"/>
    </source>
</evidence>
<feature type="region of interest" description="Disordered" evidence="1">
    <location>
        <begin position="22"/>
        <end position="41"/>
    </location>
</feature>
<accession>A0A4C1VQK4</accession>
<organism evidence="2 3">
    <name type="scientific">Eumeta variegata</name>
    <name type="common">Bagworm moth</name>
    <name type="synonym">Eumeta japonica</name>
    <dbReference type="NCBI Taxonomy" id="151549"/>
    <lineage>
        <taxon>Eukaryota</taxon>
        <taxon>Metazoa</taxon>
        <taxon>Ecdysozoa</taxon>
        <taxon>Arthropoda</taxon>
        <taxon>Hexapoda</taxon>
        <taxon>Insecta</taxon>
        <taxon>Pterygota</taxon>
        <taxon>Neoptera</taxon>
        <taxon>Endopterygota</taxon>
        <taxon>Lepidoptera</taxon>
        <taxon>Glossata</taxon>
        <taxon>Ditrysia</taxon>
        <taxon>Tineoidea</taxon>
        <taxon>Psychidae</taxon>
        <taxon>Oiketicinae</taxon>
        <taxon>Eumeta</taxon>
    </lineage>
</organism>
<name>A0A4C1VQK4_EUMVA</name>
<proteinExistence type="predicted"/>
<protein>
    <submittedName>
        <fullName evidence="2">Uncharacterized protein</fullName>
    </submittedName>
</protein>
<evidence type="ECO:0000313" key="2">
    <source>
        <dbReference type="EMBL" id="GBP40931.1"/>
    </source>
</evidence>
<evidence type="ECO:0000313" key="3">
    <source>
        <dbReference type="Proteomes" id="UP000299102"/>
    </source>
</evidence>
<dbReference type="Proteomes" id="UP000299102">
    <property type="component" value="Unassembled WGS sequence"/>
</dbReference>
<dbReference type="EMBL" id="BGZK01000390">
    <property type="protein sequence ID" value="GBP40931.1"/>
    <property type="molecule type" value="Genomic_DNA"/>
</dbReference>
<feature type="compositionally biased region" description="Basic and acidic residues" evidence="1">
    <location>
        <begin position="22"/>
        <end position="35"/>
    </location>
</feature>
<keyword evidence="3" id="KW-1185">Reference proteome</keyword>